<dbReference type="RefSeq" id="WP_379018791.1">
    <property type="nucleotide sequence ID" value="NZ_JBHRTA010000004.1"/>
</dbReference>
<reference evidence="2" key="1">
    <citation type="journal article" date="2019" name="Int. J. Syst. Evol. Microbiol.">
        <title>The Global Catalogue of Microorganisms (GCM) 10K type strain sequencing project: providing services to taxonomists for standard genome sequencing and annotation.</title>
        <authorList>
            <consortium name="The Broad Institute Genomics Platform"/>
            <consortium name="The Broad Institute Genome Sequencing Center for Infectious Disease"/>
            <person name="Wu L."/>
            <person name="Ma J."/>
        </authorList>
    </citation>
    <scope>NUCLEOTIDE SEQUENCE [LARGE SCALE GENOMIC DNA]</scope>
    <source>
        <strain evidence="2">KCTC 52416</strain>
    </source>
</reference>
<accession>A0ABV7JHQ4</accession>
<keyword evidence="2" id="KW-1185">Reference proteome</keyword>
<organism evidence="1 2">
    <name type="scientific">Parapedobacter deserti</name>
    <dbReference type="NCBI Taxonomy" id="1912957"/>
    <lineage>
        <taxon>Bacteria</taxon>
        <taxon>Pseudomonadati</taxon>
        <taxon>Bacteroidota</taxon>
        <taxon>Sphingobacteriia</taxon>
        <taxon>Sphingobacteriales</taxon>
        <taxon>Sphingobacteriaceae</taxon>
        <taxon>Parapedobacter</taxon>
    </lineage>
</organism>
<proteinExistence type="predicted"/>
<evidence type="ECO:0000313" key="1">
    <source>
        <dbReference type="EMBL" id="MFC3196256.1"/>
    </source>
</evidence>
<dbReference type="Proteomes" id="UP001595526">
    <property type="component" value="Unassembled WGS sequence"/>
</dbReference>
<gene>
    <name evidence="1" type="ORF">ACFOET_01390</name>
</gene>
<evidence type="ECO:0000313" key="2">
    <source>
        <dbReference type="Proteomes" id="UP001595526"/>
    </source>
</evidence>
<name>A0ABV7JHQ4_9SPHI</name>
<sequence length="109" mass="11980">MKAISKRQHNALVAALNHLQELQGDGSRSSSGAIPTPATEGRQRLEAAYARYEILLAQLADCIAEYNALHRSIRVGIVAPALRQARKKTTADSPEYRLVLEQLECVRAV</sequence>
<comment type="caution">
    <text evidence="1">The sequence shown here is derived from an EMBL/GenBank/DDBJ whole genome shotgun (WGS) entry which is preliminary data.</text>
</comment>
<dbReference type="EMBL" id="JBHRTA010000004">
    <property type="protein sequence ID" value="MFC3196256.1"/>
    <property type="molecule type" value="Genomic_DNA"/>
</dbReference>
<protein>
    <submittedName>
        <fullName evidence="1">Uncharacterized protein</fullName>
    </submittedName>
</protein>